<accession>K6W5B0</accession>
<comment type="similarity">
    <text evidence="1">Belongs to the UPF0502 family.</text>
</comment>
<keyword evidence="4" id="KW-1185">Reference proteome</keyword>
<evidence type="ECO:0000313" key="3">
    <source>
        <dbReference type="EMBL" id="GAB94345.1"/>
    </source>
</evidence>
<dbReference type="PANTHER" id="PTHR38768">
    <property type="entry name" value="UPF0502 PROTEIN YCEH"/>
    <property type="match status" value="1"/>
</dbReference>
<evidence type="ECO:0000256" key="1">
    <source>
        <dbReference type="HAMAP-Rule" id="MF_01584"/>
    </source>
</evidence>
<feature type="domain" description="Methyltransferase" evidence="2">
    <location>
        <begin position="240"/>
        <end position="332"/>
    </location>
</feature>
<dbReference type="Pfam" id="PF04337">
    <property type="entry name" value="DUF480"/>
    <property type="match status" value="1"/>
</dbReference>
<dbReference type="eggNOG" id="COG3132">
    <property type="taxonomic scope" value="Bacteria"/>
</dbReference>
<dbReference type="SUPFAM" id="SSF53335">
    <property type="entry name" value="S-adenosyl-L-methionine-dependent methyltransferases"/>
    <property type="match status" value="1"/>
</dbReference>
<comment type="caution">
    <text evidence="3">The sequence shown here is derived from an EMBL/GenBank/DDBJ whole genome shotgun (WGS) entry which is preliminary data.</text>
</comment>
<sequence length="407" mass="44136">MDRPVLAPVEQRVLGALLEKEVTVPGSYPLSLNALRTACNQSTSRDPVTDYADTELERVARDLKERGLLRIVWAGKGSRALKFHQLLADALGLADDERALLTVLLLRGPQSAGELKTRTERLFSFADREQVQACLQRLAERADPLAAQLERQAGQHDPRWAHLLGPVPAAATPQATAQLPAVDRDTVIAEGPAARDDRVRATYGLVADAYAENYGEELIHKPFDRWLLERVAEESGGGPVADVGCGPGHLAAFLADAGADVTGVDLAPEMVARARADYPDLTFEVGDYTRLLRPPRAPGWAAIIAWYSLVHLAGSELPGAVAALARTLDSGGQLALAVHLGDEVRHLTDWWGHEVDVSFVLHDPQAVRDAVSAAGLVIDEWYIRGPLADVESEVPRLYVLAHKESRS</sequence>
<dbReference type="PANTHER" id="PTHR38768:SF1">
    <property type="entry name" value="UPF0502 PROTEIN YCEH"/>
    <property type="match status" value="1"/>
</dbReference>
<dbReference type="InterPro" id="IPR029063">
    <property type="entry name" value="SAM-dependent_MTases_sf"/>
</dbReference>
<evidence type="ECO:0000313" key="4">
    <source>
        <dbReference type="Proteomes" id="UP000008366"/>
    </source>
</evidence>
<dbReference type="Pfam" id="PF13649">
    <property type="entry name" value="Methyltransf_25"/>
    <property type="match status" value="1"/>
</dbReference>
<dbReference type="EMBL" id="BAHD01000004">
    <property type="protein sequence ID" value="GAB94345.1"/>
    <property type="molecule type" value="Genomic_DNA"/>
</dbReference>
<name>K6W5B0_9MICO</name>
<evidence type="ECO:0000259" key="2">
    <source>
        <dbReference type="Pfam" id="PF13649"/>
    </source>
</evidence>
<gene>
    <name evidence="3" type="ORF">KILIM_004_01370</name>
</gene>
<organism evidence="3 4">
    <name type="scientific">Kineosphaera limosa NBRC 100340</name>
    <dbReference type="NCBI Taxonomy" id="1184609"/>
    <lineage>
        <taxon>Bacteria</taxon>
        <taxon>Bacillati</taxon>
        <taxon>Actinomycetota</taxon>
        <taxon>Actinomycetes</taxon>
        <taxon>Micrococcales</taxon>
        <taxon>Dermatophilaceae</taxon>
        <taxon>Kineosphaera</taxon>
    </lineage>
</organism>
<dbReference type="Gene3D" id="1.10.10.10">
    <property type="entry name" value="Winged helix-like DNA-binding domain superfamily/Winged helix DNA-binding domain"/>
    <property type="match status" value="2"/>
</dbReference>
<protein>
    <recommendedName>
        <fullName evidence="2">Methyltransferase domain-containing protein</fullName>
    </recommendedName>
</protein>
<dbReference type="InterPro" id="IPR007432">
    <property type="entry name" value="DUF480"/>
</dbReference>
<dbReference type="eggNOG" id="COG4106">
    <property type="taxonomic scope" value="Bacteria"/>
</dbReference>
<dbReference type="OrthoDB" id="9805171at2"/>
<dbReference type="InterPro" id="IPR036390">
    <property type="entry name" value="WH_DNA-bd_sf"/>
</dbReference>
<dbReference type="SUPFAM" id="SSF46785">
    <property type="entry name" value="Winged helix' DNA-binding domain"/>
    <property type="match status" value="2"/>
</dbReference>
<dbReference type="InterPro" id="IPR036388">
    <property type="entry name" value="WH-like_DNA-bd_sf"/>
</dbReference>
<dbReference type="CDD" id="cd02440">
    <property type="entry name" value="AdoMet_MTases"/>
    <property type="match status" value="1"/>
</dbReference>
<dbReference type="Gene3D" id="3.40.50.150">
    <property type="entry name" value="Vaccinia Virus protein VP39"/>
    <property type="match status" value="1"/>
</dbReference>
<reference evidence="3 4" key="1">
    <citation type="submission" date="2012-08" db="EMBL/GenBank/DDBJ databases">
        <title>Whole genome shotgun sequence of Kineosphaera limosa NBRC 100340.</title>
        <authorList>
            <person name="Yoshida I."/>
            <person name="Isaki S."/>
            <person name="Hosoyama A."/>
            <person name="Tsuchikane K."/>
            <person name="Katsumata H."/>
            <person name="Ando Y."/>
            <person name="Ohji S."/>
            <person name="Hamada M."/>
            <person name="Tamura T."/>
            <person name="Yamazoe A."/>
            <person name="Yamazaki S."/>
            <person name="Fujita N."/>
        </authorList>
    </citation>
    <scope>NUCLEOTIDE SEQUENCE [LARGE SCALE GENOMIC DNA]</scope>
    <source>
        <strain evidence="3 4">NBRC 100340</strain>
    </source>
</reference>
<dbReference type="HAMAP" id="MF_01584">
    <property type="entry name" value="UPF0502"/>
    <property type="match status" value="1"/>
</dbReference>
<dbReference type="RefSeq" id="WP_006590878.1">
    <property type="nucleotide sequence ID" value="NZ_BAHD01000004.1"/>
</dbReference>
<proteinExistence type="inferred from homology"/>
<dbReference type="AlphaFoldDB" id="K6W5B0"/>
<dbReference type="InterPro" id="IPR041698">
    <property type="entry name" value="Methyltransf_25"/>
</dbReference>
<dbReference type="STRING" id="1184609.KILIM_004_01370"/>
<dbReference type="Proteomes" id="UP000008366">
    <property type="component" value="Unassembled WGS sequence"/>
</dbReference>